<reference evidence="1" key="1">
    <citation type="journal article" date="2014" name="Front. Microbiol.">
        <title>High frequency of phylogenetically diverse reductive dehalogenase-homologous genes in deep subseafloor sedimentary metagenomes.</title>
        <authorList>
            <person name="Kawai M."/>
            <person name="Futagami T."/>
            <person name="Toyoda A."/>
            <person name="Takaki Y."/>
            <person name="Nishi S."/>
            <person name="Hori S."/>
            <person name="Arai W."/>
            <person name="Tsubouchi T."/>
            <person name="Morono Y."/>
            <person name="Uchiyama I."/>
            <person name="Ito T."/>
            <person name="Fujiyama A."/>
            <person name="Inagaki F."/>
            <person name="Takami H."/>
        </authorList>
    </citation>
    <scope>NUCLEOTIDE SEQUENCE</scope>
    <source>
        <strain evidence="1">Expedition CK06-06</strain>
    </source>
</reference>
<dbReference type="AlphaFoldDB" id="X1CHM2"/>
<comment type="caution">
    <text evidence="1">The sequence shown here is derived from an EMBL/GenBank/DDBJ whole genome shotgun (WGS) entry which is preliminary data.</text>
</comment>
<evidence type="ECO:0000313" key="1">
    <source>
        <dbReference type="EMBL" id="GAG83736.1"/>
    </source>
</evidence>
<accession>X1CHM2</accession>
<organism evidence="1">
    <name type="scientific">marine sediment metagenome</name>
    <dbReference type="NCBI Taxonomy" id="412755"/>
    <lineage>
        <taxon>unclassified sequences</taxon>
        <taxon>metagenomes</taxon>
        <taxon>ecological metagenomes</taxon>
    </lineage>
</organism>
<gene>
    <name evidence="1" type="ORF">S01H4_24193</name>
</gene>
<proteinExistence type="predicted"/>
<name>X1CHM2_9ZZZZ</name>
<sequence>DSKKDYEEKKLQMQQSMYLSSQWQKIDNELYTKSIYYEPTRLASYYD</sequence>
<protein>
    <submittedName>
        <fullName evidence="1">Uncharacterized protein</fullName>
    </submittedName>
</protein>
<feature type="non-terminal residue" evidence="1">
    <location>
        <position position="1"/>
    </location>
</feature>
<dbReference type="EMBL" id="BART01011335">
    <property type="protein sequence ID" value="GAG83736.1"/>
    <property type="molecule type" value="Genomic_DNA"/>
</dbReference>